<sequence length="167" mass="18496">MAAPWRTSPLPSGWRSQIRPDILARDAHRCTWNRGHEDGLWPRTTVKNAPAGLYSPEEYPTDADHPERCSAVASDVDHIGPADDHRPENLRALCTHHHRRRTGRQGAAARAKLPPRNRPRERHPGLVGDNETSSTATKRSGHRRSQAGSAQGWGMTPISGQEPHGRA</sequence>
<protein>
    <recommendedName>
        <fullName evidence="4">HNH endonuclease</fullName>
    </recommendedName>
</protein>
<gene>
    <name evidence="2" type="ORF">ACFPET_08310</name>
</gene>
<accession>A0ABV8TWP8</accession>
<dbReference type="RefSeq" id="WP_380619659.1">
    <property type="nucleotide sequence ID" value="NZ_JBHSDK010000012.1"/>
</dbReference>
<evidence type="ECO:0008006" key="4">
    <source>
        <dbReference type="Google" id="ProtNLM"/>
    </source>
</evidence>
<reference evidence="3" key="1">
    <citation type="journal article" date="2019" name="Int. J. Syst. Evol. Microbiol.">
        <title>The Global Catalogue of Microorganisms (GCM) 10K type strain sequencing project: providing services to taxonomists for standard genome sequencing and annotation.</title>
        <authorList>
            <consortium name="The Broad Institute Genomics Platform"/>
            <consortium name="The Broad Institute Genome Sequencing Center for Infectious Disease"/>
            <person name="Wu L."/>
            <person name="Ma J."/>
        </authorList>
    </citation>
    <scope>NUCLEOTIDE SEQUENCE [LARGE SCALE GENOMIC DNA]</scope>
    <source>
        <strain evidence="3">IBRC-M 10908</strain>
    </source>
</reference>
<proteinExistence type="predicted"/>
<evidence type="ECO:0000313" key="2">
    <source>
        <dbReference type="EMBL" id="MFC4335199.1"/>
    </source>
</evidence>
<organism evidence="2 3">
    <name type="scientific">Salininema proteolyticum</name>
    <dbReference type="NCBI Taxonomy" id="1607685"/>
    <lineage>
        <taxon>Bacteria</taxon>
        <taxon>Bacillati</taxon>
        <taxon>Actinomycetota</taxon>
        <taxon>Actinomycetes</taxon>
        <taxon>Glycomycetales</taxon>
        <taxon>Glycomycetaceae</taxon>
        <taxon>Salininema</taxon>
    </lineage>
</organism>
<keyword evidence="3" id="KW-1185">Reference proteome</keyword>
<evidence type="ECO:0000256" key="1">
    <source>
        <dbReference type="SAM" id="MobiDB-lite"/>
    </source>
</evidence>
<dbReference type="EMBL" id="JBHSDK010000012">
    <property type="protein sequence ID" value="MFC4335199.1"/>
    <property type="molecule type" value="Genomic_DNA"/>
</dbReference>
<evidence type="ECO:0000313" key="3">
    <source>
        <dbReference type="Proteomes" id="UP001595823"/>
    </source>
</evidence>
<name>A0ABV8TWP8_9ACTN</name>
<comment type="caution">
    <text evidence="2">The sequence shown here is derived from an EMBL/GenBank/DDBJ whole genome shotgun (WGS) entry which is preliminary data.</text>
</comment>
<feature type="region of interest" description="Disordered" evidence="1">
    <location>
        <begin position="95"/>
        <end position="167"/>
    </location>
</feature>
<dbReference type="Proteomes" id="UP001595823">
    <property type="component" value="Unassembled WGS sequence"/>
</dbReference>